<protein>
    <submittedName>
        <fullName evidence="2">Uncharacterized protein</fullName>
    </submittedName>
</protein>
<keyword evidence="1" id="KW-0472">Membrane</keyword>
<feature type="transmembrane region" description="Helical" evidence="1">
    <location>
        <begin position="98"/>
        <end position="115"/>
    </location>
</feature>
<comment type="caution">
    <text evidence="2">The sequence shown here is derived from an EMBL/GenBank/DDBJ whole genome shotgun (WGS) entry which is preliminary data.</text>
</comment>
<accession>A0A644W357</accession>
<dbReference type="EMBL" id="VSSQ01000582">
    <property type="protein sequence ID" value="MPL97956.1"/>
    <property type="molecule type" value="Genomic_DNA"/>
</dbReference>
<feature type="transmembrane region" description="Helical" evidence="1">
    <location>
        <begin position="122"/>
        <end position="138"/>
    </location>
</feature>
<dbReference type="AlphaFoldDB" id="A0A644W357"/>
<gene>
    <name evidence="2" type="ORF">SDC9_44153</name>
</gene>
<keyword evidence="1" id="KW-0812">Transmembrane</keyword>
<organism evidence="2">
    <name type="scientific">bioreactor metagenome</name>
    <dbReference type="NCBI Taxonomy" id="1076179"/>
    <lineage>
        <taxon>unclassified sequences</taxon>
        <taxon>metagenomes</taxon>
        <taxon>ecological metagenomes</taxon>
    </lineage>
</organism>
<keyword evidence="1" id="KW-1133">Transmembrane helix</keyword>
<feature type="transmembrane region" description="Helical" evidence="1">
    <location>
        <begin position="65"/>
        <end position="86"/>
    </location>
</feature>
<evidence type="ECO:0000313" key="2">
    <source>
        <dbReference type="EMBL" id="MPL97956.1"/>
    </source>
</evidence>
<reference evidence="2" key="1">
    <citation type="submission" date="2019-08" db="EMBL/GenBank/DDBJ databases">
        <authorList>
            <person name="Kucharzyk K."/>
            <person name="Murdoch R.W."/>
            <person name="Higgins S."/>
            <person name="Loffler F."/>
        </authorList>
    </citation>
    <scope>NUCLEOTIDE SEQUENCE</scope>
</reference>
<name>A0A644W357_9ZZZZ</name>
<evidence type="ECO:0000256" key="1">
    <source>
        <dbReference type="SAM" id="Phobius"/>
    </source>
</evidence>
<sequence length="173" mass="19621">MIKKIKTGYNTQYSQWRGLWEFEAFCPASRFVTVDKDVARKPPLAILPTLATISQQNSKGMKKTLFTIFRILIGIILVGKISNWFLNYSDETNHILNAGMFTLIGIAYLVGGFIWDKKLTNIIFLICGIYLIAMNFIDDFGLKSIIGIVCILTPMLIARFSPEETDEKELAEN</sequence>
<proteinExistence type="predicted"/>